<dbReference type="Pfam" id="PF00567">
    <property type="entry name" value="TUDOR"/>
    <property type="match status" value="1"/>
</dbReference>
<reference evidence="2 4" key="1">
    <citation type="submission" date="2015-02" db="EMBL/GenBank/DDBJ databases">
        <authorList>
            <person name="Chooi Y.-H."/>
        </authorList>
    </citation>
    <scope>NUCLEOTIDE SEQUENCE [LARGE SCALE GENOMIC DNA]</scope>
    <source>
        <strain evidence="2">E3</strain>
    </source>
</reference>
<keyword evidence="4" id="KW-1185">Reference proteome</keyword>
<evidence type="ECO:0000313" key="3">
    <source>
        <dbReference type="EMBL" id="SPQ94319.1"/>
    </source>
</evidence>
<evidence type="ECO:0000313" key="5">
    <source>
        <dbReference type="Proteomes" id="UP000290189"/>
    </source>
</evidence>
<dbReference type="EMBL" id="CDSF01000002">
    <property type="protein sequence ID" value="CEO94987.1"/>
    <property type="molecule type" value="Genomic_DNA"/>
</dbReference>
<evidence type="ECO:0000259" key="1">
    <source>
        <dbReference type="PROSITE" id="PS50304"/>
    </source>
</evidence>
<feature type="domain" description="Tudor" evidence="1">
    <location>
        <begin position="74"/>
        <end position="132"/>
    </location>
</feature>
<dbReference type="Proteomes" id="UP000290189">
    <property type="component" value="Unassembled WGS sequence"/>
</dbReference>
<feature type="domain" description="Tudor" evidence="1">
    <location>
        <begin position="133"/>
        <end position="192"/>
    </location>
</feature>
<dbReference type="SMART" id="SM00333">
    <property type="entry name" value="TUDOR"/>
    <property type="match status" value="2"/>
</dbReference>
<dbReference type="AlphaFoldDB" id="A0A0G4IIN8"/>
<name>A0A0G4IIN8_PLABS</name>
<organism evidence="2 4">
    <name type="scientific">Plasmodiophora brassicae</name>
    <name type="common">Clubroot disease agent</name>
    <dbReference type="NCBI Taxonomy" id="37360"/>
    <lineage>
        <taxon>Eukaryota</taxon>
        <taxon>Sar</taxon>
        <taxon>Rhizaria</taxon>
        <taxon>Endomyxa</taxon>
        <taxon>Phytomyxea</taxon>
        <taxon>Plasmodiophorida</taxon>
        <taxon>Plasmodiophoridae</taxon>
        <taxon>Plasmodiophora</taxon>
    </lineage>
</organism>
<accession>A0A0G4IIN8</accession>
<gene>
    <name evidence="2" type="ORF">PBRA_003800</name>
    <name evidence="3" type="ORF">PLBR_LOCUS1534</name>
</gene>
<evidence type="ECO:0000313" key="2">
    <source>
        <dbReference type="EMBL" id="CEO94987.1"/>
    </source>
</evidence>
<dbReference type="SUPFAM" id="SSF63748">
    <property type="entry name" value="Tudor/PWWP/MBT"/>
    <property type="match status" value="2"/>
</dbReference>
<sequence>MAQQSVEELSAKLAEHRRNLQSVEQLLLTKAGDDTLIALRNDLLTVIDLTQNLLNVRTKHEQGGTPTAPRVLRNWAVGDRCLARWSEDNQWYSARITSIVDDKYDVIFLDYGNTEAGLSAKALRPEREVALTDLEVGMKLSAIYEQDGLFYNAEVQSIEDDGTITVFFTDYNHPGQVTVDHVKLSAASRKRAASEMTRGASEPVPEKPVIPDALKILPGDSEVQKKAKRARIKAIKSTHRFKKMDDQTQTKKSSWQAFQSNAIQKGALKKESMFRSPDTVDGRVGVVGSGQGMTEYSKVYLGKKVQSSTPT</sequence>
<dbReference type="CDD" id="cd20379">
    <property type="entry name" value="Tudor_dTUD-like"/>
    <property type="match status" value="1"/>
</dbReference>
<dbReference type="Proteomes" id="UP000039324">
    <property type="component" value="Unassembled WGS sequence"/>
</dbReference>
<dbReference type="EMBL" id="OVEO01000002">
    <property type="protein sequence ID" value="SPQ94319.1"/>
    <property type="molecule type" value="Genomic_DNA"/>
</dbReference>
<evidence type="ECO:0000313" key="4">
    <source>
        <dbReference type="Proteomes" id="UP000039324"/>
    </source>
</evidence>
<dbReference type="PANTHER" id="PTHR22948:SF29">
    <property type="entry name" value="FI02030P-RELATED"/>
    <property type="match status" value="1"/>
</dbReference>
<dbReference type="OrthoDB" id="79171at2759"/>
<proteinExistence type="predicted"/>
<dbReference type="CDD" id="cd04508">
    <property type="entry name" value="Tudor_SF"/>
    <property type="match status" value="1"/>
</dbReference>
<dbReference type="InterPro" id="IPR050621">
    <property type="entry name" value="Tudor_domain_containing"/>
</dbReference>
<geneLocation type="mitochondrion" evidence="3"/>
<keyword evidence="3" id="KW-0496">Mitochondrion</keyword>
<dbReference type="PROSITE" id="PS50304">
    <property type="entry name" value="TUDOR"/>
    <property type="match status" value="2"/>
</dbReference>
<protein>
    <recommendedName>
        <fullName evidence="1">Tudor domain-containing protein</fullName>
    </recommendedName>
</protein>
<dbReference type="InterPro" id="IPR002999">
    <property type="entry name" value="Tudor"/>
</dbReference>
<reference evidence="3 5" key="2">
    <citation type="submission" date="2018-03" db="EMBL/GenBank/DDBJ databases">
        <authorList>
            <person name="Fogelqvist J."/>
        </authorList>
    </citation>
    <scope>NUCLEOTIDE SEQUENCE [LARGE SCALE GENOMIC DNA]</scope>
</reference>
<dbReference type="OMA" id="CMAVWSQ"/>
<dbReference type="Gene3D" id="2.30.30.140">
    <property type="match status" value="2"/>
</dbReference>
<dbReference type="PANTHER" id="PTHR22948">
    <property type="entry name" value="TUDOR DOMAIN CONTAINING PROTEIN"/>
    <property type="match status" value="1"/>
</dbReference>
<dbReference type="STRING" id="37360.A0A0G4IIN8"/>